<dbReference type="SUPFAM" id="SSF49599">
    <property type="entry name" value="TRAF domain-like"/>
    <property type="match status" value="2"/>
</dbReference>
<dbReference type="CDD" id="cd00121">
    <property type="entry name" value="MATH"/>
    <property type="match status" value="2"/>
</dbReference>
<organism evidence="2 3">
    <name type="scientific">Striga hermonthica</name>
    <name type="common">Purple witchweed</name>
    <name type="synonym">Buchnera hermonthica</name>
    <dbReference type="NCBI Taxonomy" id="68872"/>
    <lineage>
        <taxon>Eukaryota</taxon>
        <taxon>Viridiplantae</taxon>
        <taxon>Streptophyta</taxon>
        <taxon>Embryophyta</taxon>
        <taxon>Tracheophyta</taxon>
        <taxon>Spermatophyta</taxon>
        <taxon>Magnoliopsida</taxon>
        <taxon>eudicotyledons</taxon>
        <taxon>Gunneridae</taxon>
        <taxon>Pentapetalae</taxon>
        <taxon>asterids</taxon>
        <taxon>lamiids</taxon>
        <taxon>Lamiales</taxon>
        <taxon>Orobanchaceae</taxon>
        <taxon>Buchnereae</taxon>
        <taxon>Striga</taxon>
    </lineage>
</organism>
<dbReference type="PANTHER" id="PTHR46162:SF20">
    <property type="entry name" value="UBIQUITIN CARBOXYL-TERMINAL HYDROLASE 7-LIKE ISOFORM X1"/>
    <property type="match status" value="1"/>
</dbReference>
<evidence type="ECO:0000313" key="2">
    <source>
        <dbReference type="EMBL" id="CAA0833286.1"/>
    </source>
</evidence>
<feature type="domain" description="MATH" evidence="1">
    <location>
        <begin position="171"/>
        <end position="253"/>
    </location>
</feature>
<name>A0A9N7NK33_STRHE</name>
<dbReference type="InterPro" id="IPR002083">
    <property type="entry name" value="MATH/TRAF_dom"/>
</dbReference>
<dbReference type="AlphaFoldDB" id="A0A9N7NK33"/>
<dbReference type="SMART" id="SM00061">
    <property type="entry name" value="MATH"/>
    <property type="match status" value="1"/>
</dbReference>
<feature type="non-terminal residue" evidence="2">
    <location>
        <position position="253"/>
    </location>
</feature>
<keyword evidence="3" id="KW-1185">Reference proteome</keyword>
<proteinExistence type="predicted"/>
<gene>
    <name evidence="2" type="ORF">SHERM_28553</name>
</gene>
<feature type="domain" description="MATH" evidence="1">
    <location>
        <begin position="19"/>
        <end position="150"/>
    </location>
</feature>
<evidence type="ECO:0000259" key="1">
    <source>
        <dbReference type="PROSITE" id="PS50144"/>
    </source>
</evidence>
<dbReference type="EMBL" id="CACSLK010027838">
    <property type="protein sequence ID" value="CAA0833286.1"/>
    <property type="molecule type" value="Genomic_DNA"/>
</dbReference>
<dbReference type="InterPro" id="IPR008974">
    <property type="entry name" value="TRAF-like"/>
</dbReference>
<dbReference type="OrthoDB" id="909635at2759"/>
<accession>A0A9N7NK33</accession>
<reference evidence="2" key="1">
    <citation type="submission" date="2019-12" db="EMBL/GenBank/DDBJ databases">
        <authorList>
            <person name="Scholes J."/>
        </authorList>
    </citation>
    <scope>NUCLEOTIDE SEQUENCE</scope>
</reference>
<dbReference type="PROSITE" id="PS50144">
    <property type="entry name" value="MATH"/>
    <property type="match status" value="2"/>
</dbReference>
<protein>
    <submittedName>
        <fullName evidence="2">TRAF-like family protein</fullName>
    </submittedName>
</protein>
<dbReference type="Pfam" id="PF22486">
    <property type="entry name" value="MATH_2"/>
    <property type="match status" value="2"/>
</dbReference>
<comment type="caution">
    <text evidence="2">The sequence shown here is derived from an EMBL/GenBank/DDBJ whole genome shotgun (WGS) entry which is preliminary data.</text>
</comment>
<sequence>MGSTAETDVAIMETREASPAHLLIKIQSFSLLEKHGIKKFDTTKFESGGYKWKLIIYPNGREREEGYVSVYLAIVDYGGFPAGWEVNGVFSIFLFNQITGNYSYSPGRSRRFTAMKTEWGFSKFISTVELSDPHNGYLSHDDSCVFGAEAYVKENKAVIDCLTLKNVVGAPYKQEWKIPSFSKLGSEWVSPEFSFGGHKWSIELHTNGYGEARGRFLSIFLNYIPKNCNNERLHTRLTILIKNQLSSKHKRRV</sequence>
<dbReference type="Proteomes" id="UP001153555">
    <property type="component" value="Unassembled WGS sequence"/>
</dbReference>
<dbReference type="PANTHER" id="PTHR46162">
    <property type="entry name" value="TRAF-LIKE FAMILY PROTEIN"/>
    <property type="match status" value="1"/>
</dbReference>
<evidence type="ECO:0000313" key="3">
    <source>
        <dbReference type="Proteomes" id="UP001153555"/>
    </source>
</evidence>
<dbReference type="Gene3D" id="2.60.210.10">
    <property type="entry name" value="Apoptosis, Tumor Necrosis Factor Receptor Associated Protein 2, Chain A"/>
    <property type="match status" value="2"/>
</dbReference>